<dbReference type="NCBIfam" id="TIGR01414">
    <property type="entry name" value="autotrans_barl"/>
    <property type="match status" value="1"/>
</dbReference>
<feature type="compositionally biased region" description="Basic and acidic residues" evidence="2">
    <location>
        <begin position="444"/>
        <end position="475"/>
    </location>
</feature>
<protein>
    <recommendedName>
        <fullName evidence="5">Autotransporter domain-containing protein</fullName>
    </recommendedName>
</protein>
<dbReference type="InterPro" id="IPR036709">
    <property type="entry name" value="Autotransporte_beta_dom_sf"/>
</dbReference>
<dbReference type="InterPro" id="IPR006315">
    <property type="entry name" value="OM_autotransptr_brl_dom"/>
</dbReference>
<dbReference type="GO" id="GO:0019867">
    <property type="term" value="C:outer membrane"/>
    <property type="evidence" value="ECO:0007669"/>
    <property type="project" value="InterPro"/>
</dbReference>
<feature type="coiled-coil region" evidence="1">
    <location>
        <begin position="280"/>
        <end position="307"/>
    </location>
</feature>
<feature type="region of interest" description="Disordered" evidence="2">
    <location>
        <begin position="368"/>
        <end position="393"/>
    </location>
</feature>
<dbReference type="AlphaFoldDB" id="A0A261U2Q5"/>
<comment type="caution">
    <text evidence="3">The sequence shown here is derived from an EMBL/GenBank/DDBJ whole genome shotgun (WGS) entry which is preliminary data.</text>
</comment>
<organism evidence="3 4">
    <name type="scientific">Bordetella genomosp. 4</name>
    <dbReference type="NCBI Taxonomy" id="463044"/>
    <lineage>
        <taxon>Bacteria</taxon>
        <taxon>Pseudomonadati</taxon>
        <taxon>Pseudomonadota</taxon>
        <taxon>Betaproteobacteria</taxon>
        <taxon>Burkholderiales</taxon>
        <taxon>Alcaligenaceae</taxon>
        <taxon>Bordetella</taxon>
    </lineage>
</organism>
<sequence length="649" mass="67987">MLRVLVAGCFSSFCPKICLVGRGASFLAYGAALSAISLFTDYGVVCMPKVFGTIVPRNEHDYFAARHSTRRFGGTTLSAAILGVAFASAAAPVGAETSGQEGGRLSALTNGARTMVGWGHAGVRHVWDNAPTKENAIPYFAGAIAGGGVSIAKHMAVRALGSNHPYVTGVASVPVLHYVVDPLINTALSYGEAPAAFHEGFAVGQSAVAFGSLAVDLYAAAGAVKQGLQGGPQRPDPQDYARAQNKLAAEKVGLASAESRYEAAQRVEAVVYGGGGGRRVADATLVLDNARNAVKAAEQDFSLLHQKNLAVDAWEQRVTPTTAMSTFPADAHGIARTETGYAGLWWAAGKAVSVPLEWMGIWAAQENVEDESDKEAKLPGGPSGTSQPPSASTMPTLLAQDAAKDGEAATVAGGENLDQGGPQKAYDGTDPDASDLSAGGDNPAPKHEGPRVSERTAGDQSAMKDRDSGIEEQKVKAQQSEALLTEERSAEKGPAEEQTGAKQVTEGPTDDEQSKTPQADAAEILKQPEAPVVTLEASPPVHQTAIRPAAGSYNSNAWAANTMFQMNLSDRLNSYYKDESSPDAGNAWIRYSGSSIRQRDDSDQLYTKGDKNAVMMGVDMFMPSTSGRDRFTMGVMGGLWSLYGPHAFG</sequence>
<reference evidence="3 4" key="1">
    <citation type="submission" date="2017-05" db="EMBL/GenBank/DDBJ databases">
        <title>Complete and WGS of Bordetella genogroups.</title>
        <authorList>
            <person name="Spilker T."/>
            <person name="LiPuma J."/>
        </authorList>
    </citation>
    <scope>NUCLEOTIDE SEQUENCE [LARGE SCALE GENOMIC DNA]</scope>
    <source>
        <strain evidence="3 4">AU9919</strain>
    </source>
</reference>
<dbReference type="SUPFAM" id="SSF103515">
    <property type="entry name" value="Autotransporter"/>
    <property type="match status" value="1"/>
</dbReference>
<feature type="compositionally biased region" description="Basic and acidic residues" evidence="2">
    <location>
        <begin position="485"/>
        <end position="495"/>
    </location>
</feature>
<evidence type="ECO:0000313" key="3">
    <source>
        <dbReference type="EMBL" id="OZI55905.1"/>
    </source>
</evidence>
<proteinExistence type="predicted"/>
<keyword evidence="4" id="KW-1185">Reference proteome</keyword>
<evidence type="ECO:0000256" key="1">
    <source>
        <dbReference type="SAM" id="Coils"/>
    </source>
</evidence>
<evidence type="ECO:0008006" key="5">
    <source>
        <dbReference type="Google" id="ProtNLM"/>
    </source>
</evidence>
<feature type="region of interest" description="Disordered" evidence="2">
    <location>
        <begin position="412"/>
        <end position="517"/>
    </location>
</feature>
<dbReference type="Proteomes" id="UP000216885">
    <property type="component" value="Unassembled WGS sequence"/>
</dbReference>
<gene>
    <name evidence="3" type="ORF">CAL20_10585</name>
</gene>
<dbReference type="EMBL" id="NEVQ01000013">
    <property type="protein sequence ID" value="OZI55905.1"/>
    <property type="molecule type" value="Genomic_DNA"/>
</dbReference>
<evidence type="ECO:0000313" key="4">
    <source>
        <dbReference type="Proteomes" id="UP000216885"/>
    </source>
</evidence>
<evidence type="ECO:0000256" key="2">
    <source>
        <dbReference type="SAM" id="MobiDB-lite"/>
    </source>
</evidence>
<keyword evidence="1" id="KW-0175">Coiled coil</keyword>
<accession>A0A261U2Q5</accession>
<dbReference type="Gene3D" id="2.40.128.130">
    <property type="entry name" value="Autotransporter beta-domain"/>
    <property type="match status" value="1"/>
</dbReference>
<name>A0A261U2Q5_9BORD</name>